<gene>
    <name evidence="2" type="ORF">201phi2-1p251</name>
</gene>
<dbReference type="RefSeq" id="YP_001956974.1">
    <property type="nucleotide sequence ID" value="NC_010821.1"/>
</dbReference>
<evidence type="ECO:0000313" key="3">
    <source>
        <dbReference type="Proteomes" id="UP000002421"/>
    </source>
</evidence>
<keyword evidence="3" id="KW-1185">Reference proteome</keyword>
<keyword evidence="1" id="KW-0812">Transmembrane</keyword>
<organismHost>
    <name type="scientific">Pseudomonas chlororaphis</name>
    <dbReference type="NCBI Taxonomy" id="587753"/>
</organismHost>
<keyword evidence="1" id="KW-0472">Membrane</keyword>
<reference evidence="2 3" key="1">
    <citation type="journal article" date="2008" name="Virology">
        <title>Characterization of Pseudomonas chlororaphis myovirus 201varphi2-1 via genomic sequencing, mass spectrometry, and electron microscopy.</title>
        <authorList>
            <person name="Thomas J.A."/>
            <person name="Rolando M.R."/>
            <person name="Carroll C.A."/>
            <person name="Shen P.S."/>
            <person name="Belnap D.M."/>
            <person name="Weintraub S.T."/>
            <person name="Serwer P."/>
            <person name="Hardies S.C."/>
        </authorList>
    </citation>
    <scope>NUCLEOTIDE SEQUENCE</scope>
</reference>
<name>B3FJB3_BP201</name>
<evidence type="ECO:0000256" key="1">
    <source>
        <dbReference type="SAM" id="Phobius"/>
    </source>
</evidence>
<dbReference type="EMBL" id="EU197055">
    <property type="protein sequence ID" value="ABY63079.1"/>
    <property type="molecule type" value="Genomic_DNA"/>
</dbReference>
<keyword evidence="1" id="KW-1133">Transmembrane helix</keyword>
<feature type="transmembrane region" description="Helical" evidence="1">
    <location>
        <begin position="15"/>
        <end position="36"/>
    </location>
</feature>
<dbReference type="Proteomes" id="UP000002421">
    <property type="component" value="Segment"/>
</dbReference>
<sequence>MPNAIDIVHYAVTQLAYPFWSLCAAAGVWHTIINFVEEMKK</sequence>
<accession>B3FJB3</accession>
<protein>
    <submittedName>
        <fullName evidence="2">Uncharacterized protein</fullName>
    </submittedName>
</protein>
<organism evidence="2 3">
    <name type="scientific">Pseudomonas phage 201phi2-1</name>
    <name type="common">Pseudomonas chlororaphis phage 201phi2-1</name>
    <dbReference type="NCBI Taxonomy" id="198110"/>
    <lineage>
        <taxon>Viruses</taxon>
        <taxon>Duplodnaviria</taxon>
        <taxon>Heunggongvirae</taxon>
        <taxon>Uroviricota</taxon>
        <taxon>Caudoviricetes</taxon>
        <taxon>Chimalliviridae</taxon>
        <taxon>Serwervirus</taxon>
        <taxon>Serwervirus 201phi21</taxon>
    </lineage>
</organism>
<proteinExistence type="predicted"/>
<dbReference type="KEGG" id="vg:6372522"/>
<evidence type="ECO:0000313" key="2">
    <source>
        <dbReference type="EMBL" id="ABY63079.1"/>
    </source>
</evidence>